<reference evidence="1 2" key="1">
    <citation type="journal article" date="2023" name="Arcadia Sci">
        <title>De novo assembly of a long-read Amblyomma americanum tick genome.</title>
        <authorList>
            <person name="Chou S."/>
            <person name="Poskanzer K.E."/>
            <person name="Rollins M."/>
            <person name="Thuy-Boun P.S."/>
        </authorList>
    </citation>
    <scope>NUCLEOTIDE SEQUENCE [LARGE SCALE GENOMIC DNA]</scope>
    <source>
        <strain evidence="1">F_SG_1</strain>
        <tissue evidence="1">Salivary glands</tissue>
    </source>
</reference>
<evidence type="ECO:0000313" key="2">
    <source>
        <dbReference type="Proteomes" id="UP001321473"/>
    </source>
</evidence>
<proteinExistence type="predicted"/>
<protein>
    <submittedName>
        <fullName evidence="1">Uncharacterized protein</fullName>
    </submittedName>
</protein>
<dbReference type="EMBL" id="JARKHS020023320">
    <property type="protein sequence ID" value="KAK8768879.1"/>
    <property type="molecule type" value="Genomic_DNA"/>
</dbReference>
<sequence length="122" mass="14375">MLDRRSELIVRIFRGKFQPCIRLLSGRRSRFVYKARPQRRNVQAPFSHFRCRLRSFVSSAHEYCLSCLQRNVFVPVDDHSFRPNAWYIVPPPLWGRLAGPLLQYGVACGKINTTVYFFLQIL</sequence>
<accession>A0AAQ4E2D9</accession>
<dbReference type="AlphaFoldDB" id="A0AAQ4E2D9"/>
<organism evidence="1 2">
    <name type="scientific">Amblyomma americanum</name>
    <name type="common">Lone star tick</name>
    <dbReference type="NCBI Taxonomy" id="6943"/>
    <lineage>
        <taxon>Eukaryota</taxon>
        <taxon>Metazoa</taxon>
        <taxon>Ecdysozoa</taxon>
        <taxon>Arthropoda</taxon>
        <taxon>Chelicerata</taxon>
        <taxon>Arachnida</taxon>
        <taxon>Acari</taxon>
        <taxon>Parasitiformes</taxon>
        <taxon>Ixodida</taxon>
        <taxon>Ixodoidea</taxon>
        <taxon>Ixodidae</taxon>
        <taxon>Amblyomminae</taxon>
        <taxon>Amblyomma</taxon>
    </lineage>
</organism>
<gene>
    <name evidence="1" type="ORF">V5799_014655</name>
</gene>
<name>A0AAQ4E2D9_AMBAM</name>
<keyword evidence="2" id="KW-1185">Reference proteome</keyword>
<evidence type="ECO:0000313" key="1">
    <source>
        <dbReference type="EMBL" id="KAK8768879.1"/>
    </source>
</evidence>
<dbReference type="Proteomes" id="UP001321473">
    <property type="component" value="Unassembled WGS sequence"/>
</dbReference>
<comment type="caution">
    <text evidence="1">The sequence shown here is derived from an EMBL/GenBank/DDBJ whole genome shotgun (WGS) entry which is preliminary data.</text>
</comment>